<evidence type="ECO:0000313" key="6">
    <source>
        <dbReference type="EMBL" id="OAQ98596.1"/>
    </source>
</evidence>
<dbReference type="OMA" id="MDYSDAF"/>
<feature type="transmembrane region" description="Helical" evidence="5">
    <location>
        <begin position="115"/>
        <end position="133"/>
    </location>
</feature>
<dbReference type="OrthoDB" id="423534at2759"/>
<feature type="transmembrane region" description="Helical" evidence="5">
    <location>
        <begin position="12"/>
        <end position="35"/>
    </location>
</feature>
<dbReference type="EMBL" id="LUKN01002777">
    <property type="protein sequence ID" value="OAQ98596.1"/>
    <property type="molecule type" value="Genomic_DNA"/>
</dbReference>
<gene>
    <name evidence="6" type="ORF">LLEC1_03104</name>
</gene>
<sequence>MELSDIFRIVNLAVGAITILGGIFGVFGGGLYVPLSQSALIRESLLARMLTRPNRRAIVLSIYMIIFGLSIGLLEFQIPRQVSRYANFLFSFVGRGVFYVFLGCLLLGERIISNIAGGVVGVIGIAYIALEFVPSIEPPANMREADAAGWGAEQV</sequence>
<dbReference type="GO" id="GO:0000139">
    <property type="term" value="C:Golgi membrane"/>
    <property type="evidence" value="ECO:0007669"/>
    <property type="project" value="TreeGrafter"/>
</dbReference>
<evidence type="ECO:0000256" key="2">
    <source>
        <dbReference type="ARBA" id="ARBA00022692"/>
    </source>
</evidence>
<protein>
    <submittedName>
        <fullName evidence="6">Uncharacterized protein</fullName>
    </submittedName>
</protein>
<feature type="transmembrane region" description="Helical" evidence="5">
    <location>
        <begin position="88"/>
        <end position="108"/>
    </location>
</feature>
<dbReference type="Proteomes" id="UP000243081">
    <property type="component" value="Unassembled WGS sequence"/>
</dbReference>
<dbReference type="PANTHER" id="PTHR28128:SF1">
    <property type="entry name" value="GOLGI APPARATUS MEMBRANE PROTEIN TVP15"/>
    <property type="match status" value="1"/>
</dbReference>
<evidence type="ECO:0000313" key="7">
    <source>
        <dbReference type="Proteomes" id="UP000243081"/>
    </source>
</evidence>
<keyword evidence="2 5" id="KW-0812">Transmembrane</keyword>
<keyword evidence="7" id="KW-1185">Reference proteome</keyword>
<comment type="subcellular location">
    <subcellularLocation>
        <location evidence="1">Membrane</location>
        <topology evidence="1">Multi-pass membrane protein</topology>
    </subcellularLocation>
</comment>
<dbReference type="PANTHER" id="PTHR28128">
    <property type="entry name" value="GOLGI APPARATUS MEMBRANE PROTEIN TVP15"/>
    <property type="match status" value="1"/>
</dbReference>
<evidence type="ECO:0000256" key="1">
    <source>
        <dbReference type="ARBA" id="ARBA00004141"/>
    </source>
</evidence>
<feature type="transmembrane region" description="Helical" evidence="5">
    <location>
        <begin position="56"/>
        <end position="76"/>
    </location>
</feature>
<proteinExistence type="predicted"/>
<organism evidence="6 7">
    <name type="scientific">Cordyceps confragosa</name>
    <name type="common">Lecanicillium lecanii</name>
    <dbReference type="NCBI Taxonomy" id="2714763"/>
    <lineage>
        <taxon>Eukaryota</taxon>
        <taxon>Fungi</taxon>
        <taxon>Dikarya</taxon>
        <taxon>Ascomycota</taxon>
        <taxon>Pezizomycotina</taxon>
        <taxon>Sordariomycetes</taxon>
        <taxon>Hypocreomycetidae</taxon>
        <taxon>Hypocreales</taxon>
        <taxon>Cordycipitaceae</taxon>
        <taxon>Akanthomyces</taxon>
    </lineage>
</organism>
<dbReference type="InterPro" id="IPR013714">
    <property type="entry name" value="Golgi_TVP15"/>
</dbReference>
<reference evidence="6 7" key="1">
    <citation type="submission" date="2016-03" db="EMBL/GenBank/DDBJ databases">
        <title>Fine-scale spatial genetic structure of a fungal parasite of coffee scale insects.</title>
        <authorList>
            <person name="Jackson D."/>
            <person name="Zemenick K.A."/>
            <person name="Malloure B."/>
            <person name="Quandt C.A."/>
            <person name="James T.Y."/>
        </authorList>
    </citation>
    <scope>NUCLEOTIDE SEQUENCE [LARGE SCALE GENOMIC DNA]</scope>
    <source>
        <strain evidence="6 7">UM487</strain>
    </source>
</reference>
<accession>A0A179I7F0</accession>
<comment type="caution">
    <text evidence="6">The sequence shown here is derived from an EMBL/GenBank/DDBJ whole genome shotgun (WGS) entry which is preliminary data.</text>
</comment>
<dbReference type="GO" id="GO:0016192">
    <property type="term" value="P:vesicle-mediated transport"/>
    <property type="evidence" value="ECO:0007669"/>
    <property type="project" value="TreeGrafter"/>
</dbReference>
<evidence type="ECO:0000256" key="3">
    <source>
        <dbReference type="ARBA" id="ARBA00022989"/>
    </source>
</evidence>
<evidence type="ECO:0000256" key="4">
    <source>
        <dbReference type="ARBA" id="ARBA00023136"/>
    </source>
</evidence>
<dbReference type="Pfam" id="PF08507">
    <property type="entry name" value="COPI_assoc"/>
    <property type="match status" value="1"/>
</dbReference>
<name>A0A179I7F0_CORDF</name>
<keyword evidence="4 5" id="KW-0472">Membrane</keyword>
<dbReference type="AlphaFoldDB" id="A0A179I7F0"/>
<keyword evidence="3 5" id="KW-1133">Transmembrane helix</keyword>
<evidence type="ECO:0000256" key="5">
    <source>
        <dbReference type="SAM" id="Phobius"/>
    </source>
</evidence>